<dbReference type="GO" id="GO:0008195">
    <property type="term" value="F:phosphatidate phosphatase activity"/>
    <property type="evidence" value="ECO:0007669"/>
    <property type="project" value="TreeGrafter"/>
</dbReference>
<sequence length="549" mass="59997">MSKYSKLARGLCDLLIWAALSVASLLLHKLVRPFRRGFFCGDESLGYPLRESTIGHQLVIAIALAVPTAVIAVRLGQLYRQALFYLYGLAMVTFTTMLSKLCIGRLRPHFYAVCQPMLPDGSGCQDGQNLGRYIDSFTCSNANMSDFQFRQLNHGHASLAMYAMLYLAIYLQAALSTSLSKLLKHLLQFLFVMFGWYVSLTRITDYHHHWSDVLAGAALGVVFAWLTSAYKAGYSANTLRKAQVSPKSSTKSQAGGGSGGSGAGAQPPALPAYTFGTLPYLAAHPAQAQAQYAQPYHNYGYTKAALVVLPQQLATAQSGFHCSDASLKYPYRQPWLTKVHLTVAVVALPAAFVLVVEMLRAAVVPSSAELRQRFVFAVGVYLFGLGLTLLAIRLTKHATGRLRPHFFDICQPTWGEEGESCSDYSAENSTRFLEHFACTEFAASQDLLALVRHSFPSGTCYAMGFLILYAQARLFAPWLRLVRATLQLACGSLALVVCWERISTYQNHLADVAAGAALGSLIAIFATVSVAHLFAEVRCLPALSNLELQ</sequence>
<dbReference type="PANTHER" id="PTHR10165:SF197">
    <property type="entry name" value="FI04477P-RELATED"/>
    <property type="match status" value="1"/>
</dbReference>
<feature type="transmembrane region" description="Helical" evidence="7">
    <location>
        <begin position="7"/>
        <end position="27"/>
    </location>
</feature>
<dbReference type="GO" id="GO:0046839">
    <property type="term" value="P:phospholipid dephosphorylation"/>
    <property type="evidence" value="ECO:0007669"/>
    <property type="project" value="TreeGrafter"/>
</dbReference>
<evidence type="ECO:0000256" key="7">
    <source>
        <dbReference type="SAM" id="Phobius"/>
    </source>
</evidence>
<accession>A0A9P9YJ28</accession>
<dbReference type="Gene3D" id="1.20.144.10">
    <property type="entry name" value="Phosphatidic acid phosphatase type 2/haloperoxidase"/>
    <property type="match status" value="2"/>
</dbReference>
<comment type="subcellular location">
    <subcellularLocation>
        <location evidence="1">Membrane</location>
        <topology evidence="1">Multi-pass membrane protein</topology>
    </subcellularLocation>
</comment>
<keyword evidence="10" id="KW-1185">Reference proteome</keyword>
<dbReference type="GO" id="GO:0005886">
    <property type="term" value="C:plasma membrane"/>
    <property type="evidence" value="ECO:0007669"/>
    <property type="project" value="TreeGrafter"/>
</dbReference>
<keyword evidence="4 7" id="KW-1133">Transmembrane helix</keyword>
<feature type="transmembrane region" description="Helical" evidence="7">
    <location>
        <begin position="54"/>
        <end position="75"/>
    </location>
</feature>
<dbReference type="InterPro" id="IPR000326">
    <property type="entry name" value="PAP2/HPO"/>
</dbReference>
<dbReference type="SUPFAM" id="SSF48317">
    <property type="entry name" value="Acid phosphatase/Vanadium-dependent haloperoxidase"/>
    <property type="match status" value="2"/>
</dbReference>
<dbReference type="AlphaFoldDB" id="A0A9P9YJ28"/>
<feature type="domain" description="Phosphatidic acid phosphatase type 2/haloperoxidase" evidence="8">
    <location>
        <begin position="378"/>
        <end position="527"/>
    </location>
</feature>
<comment type="caution">
    <text evidence="9">The sequence shown here is derived from an EMBL/GenBank/DDBJ whole genome shotgun (WGS) entry which is preliminary data.</text>
</comment>
<feature type="transmembrane region" description="Helical" evidence="7">
    <location>
        <begin position="210"/>
        <end position="230"/>
    </location>
</feature>
<dbReference type="PANTHER" id="PTHR10165">
    <property type="entry name" value="LIPID PHOSPHATE PHOSPHATASE"/>
    <property type="match status" value="1"/>
</dbReference>
<organism evidence="9 10">
    <name type="scientific">Drosophila gunungcola</name>
    <name type="common">fruit fly</name>
    <dbReference type="NCBI Taxonomy" id="103775"/>
    <lineage>
        <taxon>Eukaryota</taxon>
        <taxon>Metazoa</taxon>
        <taxon>Ecdysozoa</taxon>
        <taxon>Arthropoda</taxon>
        <taxon>Hexapoda</taxon>
        <taxon>Insecta</taxon>
        <taxon>Pterygota</taxon>
        <taxon>Neoptera</taxon>
        <taxon>Endopterygota</taxon>
        <taxon>Diptera</taxon>
        <taxon>Brachycera</taxon>
        <taxon>Muscomorpha</taxon>
        <taxon>Ephydroidea</taxon>
        <taxon>Drosophilidae</taxon>
        <taxon>Drosophila</taxon>
        <taxon>Sophophora</taxon>
    </lineage>
</organism>
<name>A0A9P9YJ28_9MUSC</name>
<evidence type="ECO:0000256" key="1">
    <source>
        <dbReference type="ARBA" id="ARBA00004141"/>
    </source>
</evidence>
<evidence type="ECO:0000256" key="5">
    <source>
        <dbReference type="ARBA" id="ARBA00023136"/>
    </source>
</evidence>
<dbReference type="GO" id="GO:0007165">
    <property type="term" value="P:signal transduction"/>
    <property type="evidence" value="ECO:0007669"/>
    <property type="project" value="TreeGrafter"/>
</dbReference>
<proteinExistence type="inferred from homology"/>
<dbReference type="CDD" id="cd03384">
    <property type="entry name" value="PAP2_wunen"/>
    <property type="match status" value="2"/>
</dbReference>
<dbReference type="SMART" id="SM00014">
    <property type="entry name" value="acidPPc"/>
    <property type="match status" value="2"/>
</dbReference>
<feature type="transmembrane region" description="Helical" evidence="7">
    <location>
        <begin position="82"/>
        <end position="101"/>
    </location>
</feature>
<feature type="domain" description="Phosphatidic acid phosphatase type 2/haloperoxidase" evidence="8">
    <location>
        <begin position="82"/>
        <end position="228"/>
    </location>
</feature>
<feature type="transmembrane region" description="Helical" evidence="7">
    <location>
        <begin position="341"/>
        <end position="362"/>
    </location>
</feature>
<feature type="region of interest" description="Disordered" evidence="6">
    <location>
        <begin position="245"/>
        <end position="264"/>
    </location>
</feature>
<evidence type="ECO:0000313" key="9">
    <source>
        <dbReference type="EMBL" id="KAI8037899.1"/>
    </source>
</evidence>
<reference evidence="9" key="1">
    <citation type="journal article" date="2023" name="Genome Biol. Evol.">
        <title>Long-read-based Genome Assembly of Drosophila gunungcola Reveals Fewer Chemosensory Genes in Flower-breeding Species.</title>
        <authorList>
            <person name="Negi A."/>
            <person name="Liao B.Y."/>
            <person name="Yeh S.D."/>
        </authorList>
    </citation>
    <scope>NUCLEOTIDE SEQUENCE</scope>
    <source>
        <strain evidence="9">Sukarami</strain>
    </source>
</reference>
<dbReference type="EMBL" id="JAMKOV010000010">
    <property type="protein sequence ID" value="KAI8037899.1"/>
    <property type="molecule type" value="Genomic_DNA"/>
</dbReference>
<feature type="compositionally biased region" description="Gly residues" evidence="6">
    <location>
        <begin position="254"/>
        <end position="263"/>
    </location>
</feature>
<dbReference type="GO" id="GO:0006644">
    <property type="term" value="P:phospholipid metabolic process"/>
    <property type="evidence" value="ECO:0007669"/>
    <property type="project" value="InterPro"/>
</dbReference>
<protein>
    <recommendedName>
        <fullName evidence="8">Phosphatidic acid phosphatase type 2/haloperoxidase domain-containing protein</fullName>
    </recommendedName>
</protein>
<dbReference type="Proteomes" id="UP001059596">
    <property type="component" value="Unassembled WGS sequence"/>
</dbReference>
<evidence type="ECO:0000259" key="8">
    <source>
        <dbReference type="SMART" id="SM00014"/>
    </source>
</evidence>
<feature type="transmembrane region" description="Helical" evidence="7">
    <location>
        <begin position="186"/>
        <end position="204"/>
    </location>
</feature>
<keyword evidence="5 7" id="KW-0472">Membrane</keyword>
<feature type="transmembrane region" description="Helical" evidence="7">
    <location>
        <begin position="159"/>
        <end position="179"/>
    </location>
</feature>
<feature type="transmembrane region" description="Helical" evidence="7">
    <location>
        <begin position="512"/>
        <end position="535"/>
    </location>
</feature>
<evidence type="ECO:0000256" key="6">
    <source>
        <dbReference type="SAM" id="MobiDB-lite"/>
    </source>
</evidence>
<dbReference type="Pfam" id="PF01569">
    <property type="entry name" value="PAP2"/>
    <property type="match status" value="2"/>
</dbReference>
<dbReference type="InterPro" id="IPR043216">
    <property type="entry name" value="PAP-like"/>
</dbReference>
<feature type="transmembrane region" description="Helical" evidence="7">
    <location>
        <begin position="374"/>
        <end position="394"/>
    </location>
</feature>
<dbReference type="InterPro" id="IPR036938">
    <property type="entry name" value="PAP2/HPO_sf"/>
</dbReference>
<feature type="transmembrane region" description="Helical" evidence="7">
    <location>
        <begin position="478"/>
        <end position="500"/>
    </location>
</feature>
<evidence type="ECO:0000256" key="4">
    <source>
        <dbReference type="ARBA" id="ARBA00022989"/>
    </source>
</evidence>
<evidence type="ECO:0000256" key="3">
    <source>
        <dbReference type="ARBA" id="ARBA00022692"/>
    </source>
</evidence>
<keyword evidence="3 7" id="KW-0812">Transmembrane</keyword>
<evidence type="ECO:0000256" key="2">
    <source>
        <dbReference type="ARBA" id="ARBA00008816"/>
    </source>
</evidence>
<gene>
    <name evidence="9" type="ORF">M5D96_009400</name>
</gene>
<comment type="similarity">
    <text evidence="2">Belongs to the PA-phosphatase related phosphoesterase family.</text>
</comment>
<feature type="transmembrane region" description="Helical" evidence="7">
    <location>
        <begin position="454"/>
        <end position="472"/>
    </location>
</feature>
<evidence type="ECO:0000313" key="10">
    <source>
        <dbReference type="Proteomes" id="UP001059596"/>
    </source>
</evidence>